<dbReference type="RefSeq" id="WP_343848425.1">
    <property type="nucleotide sequence ID" value="NZ_BAAAFI010000002.1"/>
</dbReference>
<keyword evidence="3" id="KW-1185">Reference proteome</keyword>
<gene>
    <name evidence="2" type="ORF">GCM10009119_06910</name>
</gene>
<organism evidence="2 3">
    <name type="scientific">Algoriphagus jejuensis</name>
    <dbReference type="NCBI Taxonomy" id="419934"/>
    <lineage>
        <taxon>Bacteria</taxon>
        <taxon>Pseudomonadati</taxon>
        <taxon>Bacteroidota</taxon>
        <taxon>Cytophagia</taxon>
        <taxon>Cytophagales</taxon>
        <taxon>Cyclobacteriaceae</taxon>
        <taxon>Algoriphagus</taxon>
    </lineage>
</organism>
<proteinExistence type="predicted"/>
<dbReference type="InterPro" id="IPR029060">
    <property type="entry name" value="PIN-like_dom_sf"/>
</dbReference>
<dbReference type="Pfam" id="PF13470">
    <property type="entry name" value="PIN_3"/>
    <property type="match status" value="1"/>
</dbReference>
<dbReference type="EMBL" id="BAAAFI010000002">
    <property type="protein sequence ID" value="GAA0877723.1"/>
    <property type="molecule type" value="Genomic_DNA"/>
</dbReference>
<accession>A0ABP3Y856</accession>
<dbReference type="Proteomes" id="UP001500469">
    <property type="component" value="Unassembled WGS sequence"/>
</dbReference>
<reference evidence="3" key="1">
    <citation type="journal article" date="2019" name="Int. J. Syst. Evol. Microbiol.">
        <title>The Global Catalogue of Microorganisms (GCM) 10K type strain sequencing project: providing services to taxonomists for standard genome sequencing and annotation.</title>
        <authorList>
            <consortium name="The Broad Institute Genomics Platform"/>
            <consortium name="The Broad Institute Genome Sequencing Center for Infectious Disease"/>
            <person name="Wu L."/>
            <person name="Ma J."/>
        </authorList>
    </citation>
    <scope>NUCLEOTIDE SEQUENCE [LARGE SCALE GENOMIC DNA]</scope>
    <source>
        <strain evidence="3">JCM 16112</strain>
    </source>
</reference>
<evidence type="ECO:0000313" key="3">
    <source>
        <dbReference type="Proteomes" id="UP001500469"/>
    </source>
</evidence>
<comment type="caution">
    <text evidence="2">The sequence shown here is derived from an EMBL/GenBank/DDBJ whole genome shotgun (WGS) entry which is preliminary data.</text>
</comment>
<protein>
    <submittedName>
        <fullName evidence="2">PIN domain-containing protein</fullName>
    </submittedName>
</protein>
<dbReference type="InterPro" id="IPR002716">
    <property type="entry name" value="PIN_dom"/>
</dbReference>
<dbReference type="SUPFAM" id="SSF88723">
    <property type="entry name" value="PIN domain-like"/>
    <property type="match status" value="1"/>
</dbReference>
<name>A0ABP3Y856_9BACT</name>
<sequence length="139" mass="15767">MASSYFLDSDIILDFLLKRVPFNNGAKQIFELSFNMRVKVFVSSLAIANVHYMCTKAVGKEESLHLLEELTGLVKILPVSEKEIFSAMKSGFPDFEDAVQYFAALQEPQIEGIITRNTADYRKSQLAIYTPESFLALFR</sequence>
<evidence type="ECO:0000313" key="2">
    <source>
        <dbReference type="EMBL" id="GAA0877723.1"/>
    </source>
</evidence>
<dbReference type="Gene3D" id="3.40.50.1010">
    <property type="entry name" value="5'-nuclease"/>
    <property type="match status" value="1"/>
</dbReference>
<evidence type="ECO:0000259" key="1">
    <source>
        <dbReference type="Pfam" id="PF13470"/>
    </source>
</evidence>
<feature type="domain" description="PIN" evidence="1">
    <location>
        <begin position="6"/>
        <end position="119"/>
    </location>
</feature>